<keyword evidence="7 9" id="KW-0472">Membrane</keyword>
<dbReference type="PANTHER" id="PTHR30574">
    <property type="entry name" value="INNER MEMBRANE PROTEIN YEDE"/>
    <property type="match status" value="1"/>
</dbReference>
<evidence type="ECO:0000256" key="6">
    <source>
        <dbReference type="ARBA" id="ARBA00022989"/>
    </source>
</evidence>
<comment type="caution">
    <text evidence="10">The sequence shown here is derived from an EMBL/GenBank/DDBJ whole genome shotgun (WGS) entry which is preliminary data.</text>
</comment>
<dbReference type="RefSeq" id="WP_198475974.1">
    <property type="nucleotide sequence ID" value="NZ_JADGMQ010000004.1"/>
</dbReference>
<protein>
    <submittedName>
        <fullName evidence="10">YeeE/YedE family protein</fullName>
    </submittedName>
</protein>
<keyword evidence="5 9" id="KW-0812">Transmembrane</keyword>
<organism evidence="10 11">
    <name type="scientific">Aquamicrobium zhengzhouense</name>
    <dbReference type="NCBI Taxonomy" id="2781738"/>
    <lineage>
        <taxon>Bacteria</taxon>
        <taxon>Pseudomonadati</taxon>
        <taxon>Pseudomonadota</taxon>
        <taxon>Alphaproteobacteria</taxon>
        <taxon>Hyphomicrobiales</taxon>
        <taxon>Phyllobacteriaceae</taxon>
        <taxon>Aquamicrobium</taxon>
    </lineage>
</organism>
<keyword evidence="11" id="KW-1185">Reference proteome</keyword>
<dbReference type="EMBL" id="JADGMQ010000004">
    <property type="protein sequence ID" value="MBI1620555.1"/>
    <property type="molecule type" value="Genomic_DNA"/>
</dbReference>
<evidence type="ECO:0000256" key="2">
    <source>
        <dbReference type="ARBA" id="ARBA00022448"/>
    </source>
</evidence>
<comment type="similarity">
    <text evidence="8">Belongs to the TsuA/YedE (TC 9.B.102) family.</text>
</comment>
<evidence type="ECO:0000256" key="5">
    <source>
        <dbReference type="ARBA" id="ARBA00022692"/>
    </source>
</evidence>
<evidence type="ECO:0000256" key="8">
    <source>
        <dbReference type="ARBA" id="ARBA00035655"/>
    </source>
</evidence>
<evidence type="ECO:0000256" key="1">
    <source>
        <dbReference type="ARBA" id="ARBA00004429"/>
    </source>
</evidence>
<feature type="transmembrane region" description="Helical" evidence="9">
    <location>
        <begin position="81"/>
        <end position="98"/>
    </location>
</feature>
<dbReference type="Proteomes" id="UP000601789">
    <property type="component" value="Unassembled WGS sequence"/>
</dbReference>
<sequence length="142" mass="14882">MTEFTPWASLIGGVMIGLAAVLLMLWEGRIAGISGIASRLLPPYRDRAFASRFGFIAGIIAAPLLMSWLKGAPISQTISSNVPLMIVAGLIVGFGAVWGNGCTSGHGVCGLSRLSPRSLVATMTFMVTAFVTVFIVRHVMGG</sequence>
<dbReference type="PANTHER" id="PTHR30574:SF1">
    <property type="entry name" value="SULPHUR TRANSPORT DOMAIN-CONTAINING PROTEIN"/>
    <property type="match status" value="1"/>
</dbReference>
<evidence type="ECO:0000256" key="9">
    <source>
        <dbReference type="SAM" id="Phobius"/>
    </source>
</evidence>
<evidence type="ECO:0000256" key="4">
    <source>
        <dbReference type="ARBA" id="ARBA00022519"/>
    </source>
</evidence>
<evidence type="ECO:0000313" key="10">
    <source>
        <dbReference type="EMBL" id="MBI1620555.1"/>
    </source>
</evidence>
<feature type="transmembrane region" description="Helical" evidence="9">
    <location>
        <begin position="49"/>
        <end position="69"/>
    </location>
</feature>
<feature type="transmembrane region" description="Helical" evidence="9">
    <location>
        <begin position="119"/>
        <end position="140"/>
    </location>
</feature>
<reference evidence="10 11" key="1">
    <citation type="submission" date="2020-10" db="EMBL/GenBank/DDBJ databases">
        <title>Aquamicrobium zhengzhouensis sp. nov., a exopolysaccharide producing bacterium isolated from farmland soil.</title>
        <authorList>
            <person name="Wang X."/>
        </authorList>
    </citation>
    <scope>NUCLEOTIDE SEQUENCE [LARGE SCALE GENOMIC DNA]</scope>
    <source>
        <strain evidence="11">cd-1</strain>
    </source>
</reference>
<keyword evidence="6 9" id="KW-1133">Transmembrane helix</keyword>
<dbReference type="InterPro" id="IPR007272">
    <property type="entry name" value="Sulf_transp_TsuA/YedE"/>
</dbReference>
<name>A0ABS0SB83_9HYPH</name>
<accession>A0ABS0SB83</accession>
<keyword evidence="3" id="KW-1003">Cell membrane</keyword>
<feature type="transmembrane region" description="Helical" evidence="9">
    <location>
        <begin position="6"/>
        <end position="28"/>
    </location>
</feature>
<gene>
    <name evidence="10" type="ORF">IOD40_07760</name>
</gene>
<keyword evidence="2" id="KW-0813">Transport</keyword>
<evidence type="ECO:0000256" key="3">
    <source>
        <dbReference type="ARBA" id="ARBA00022475"/>
    </source>
</evidence>
<comment type="subcellular location">
    <subcellularLocation>
        <location evidence="1">Cell inner membrane</location>
        <topology evidence="1">Multi-pass membrane protein</topology>
    </subcellularLocation>
</comment>
<evidence type="ECO:0000256" key="7">
    <source>
        <dbReference type="ARBA" id="ARBA00023136"/>
    </source>
</evidence>
<proteinExistence type="inferred from homology"/>
<evidence type="ECO:0000313" key="11">
    <source>
        <dbReference type="Proteomes" id="UP000601789"/>
    </source>
</evidence>
<keyword evidence="4" id="KW-0997">Cell inner membrane</keyword>
<dbReference type="Pfam" id="PF04143">
    <property type="entry name" value="Sulf_transp"/>
    <property type="match status" value="1"/>
</dbReference>